<geneLocation type="mitochondrion" evidence="1"/>
<organism evidence="1">
    <name type="scientific">Clavaria fumosa</name>
    <dbReference type="NCBI Taxonomy" id="264083"/>
    <lineage>
        <taxon>Eukaryota</taxon>
        <taxon>Fungi</taxon>
        <taxon>Dikarya</taxon>
        <taxon>Basidiomycota</taxon>
        <taxon>Agaricomycotina</taxon>
        <taxon>Agaricomycetes</taxon>
        <taxon>Agaricomycetidae</taxon>
        <taxon>Agaricales</taxon>
        <taxon>Clavariineae</taxon>
        <taxon>Clavariaceae</taxon>
        <taxon>Clavaria</taxon>
    </lineage>
</organism>
<dbReference type="GeneID" id="65338600"/>
<dbReference type="AlphaFoldDB" id="A0A7T3U587"/>
<gene>
    <name evidence="1" type="primary">orf302</name>
</gene>
<protein>
    <submittedName>
        <fullName evidence="1">Uncharacterized protein</fullName>
    </submittedName>
</protein>
<dbReference type="RefSeq" id="YP_010130261.1">
    <property type="nucleotide sequence ID" value="NC_056336.1"/>
</dbReference>
<proteinExistence type="predicted"/>
<name>A0A7T3U587_9AGAR</name>
<accession>A0A7T3U587</accession>
<keyword evidence="1" id="KW-0496">Mitochondrion</keyword>
<dbReference type="EMBL" id="MT114157">
    <property type="protein sequence ID" value="QPZ51163.1"/>
    <property type="molecule type" value="Genomic_DNA"/>
</dbReference>
<sequence>MKQLILNLQENSKKLLLFFPLSQYGLCPFSYLNSMVNSLLFIDKERLIVYFNNIKYISGNTTHYILSKYIGRNISNNMIDVSTQTNISKNMIDVESQTNISNMRDVATQTENISFEYKNNQSILPQNENNLLDINSNEESNIIDISYNENIVLKKDNILDITSFKIKDKEMNIPGSYLESYDDDVLYDYIPDHKIPGTYLESYDNINDNLFIKLERSFKYFYNFIKPSKKNEDEIDYLIKDKELLNDIKEISRLQEDVYNHIPTYKMPGQYPNVVYYENLLKFNENTPILNDISDLYSNIFN</sequence>
<evidence type="ECO:0000313" key="1">
    <source>
        <dbReference type="EMBL" id="QPZ51163.1"/>
    </source>
</evidence>
<reference evidence="1" key="1">
    <citation type="journal article" date="2020" name="IMA Fungus">
        <title>The 256 kb mitochondrial genome of Clavaria fumosa is the largest among phylum Basidiomycota and is rich in introns and intronic ORFs.</title>
        <authorList>
            <person name="Wang X."/>
            <person name="Wang Y."/>
            <person name="Yao W."/>
            <person name="Shen J."/>
            <person name="Chen M."/>
            <person name="Gao M."/>
            <person name="Ren J."/>
            <person name="Li Q."/>
            <person name="Liu N."/>
        </authorList>
    </citation>
    <scope>NUCLEOTIDE SEQUENCE</scope>
</reference>